<reference evidence="1 2" key="1">
    <citation type="journal article" date="2018" name="Front. Plant Sci.">
        <title>Red Clover (Trifolium pratense) and Zigzag Clover (T. medium) - A Picture of Genomic Similarities and Differences.</title>
        <authorList>
            <person name="Dluhosova J."/>
            <person name="Istvanek J."/>
            <person name="Nedelnik J."/>
            <person name="Repkova J."/>
        </authorList>
    </citation>
    <scope>NUCLEOTIDE SEQUENCE [LARGE SCALE GENOMIC DNA]</scope>
    <source>
        <strain evidence="2">cv. 10/8</strain>
        <tissue evidence="1">Leaf</tissue>
    </source>
</reference>
<sequence length="36" mass="4101">RLETILSLLSTALVQLERSDLTVFRDHDIPLPLPMP</sequence>
<dbReference type="EMBL" id="LXQA010452001">
    <property type="protein sequence ID" value="MCI52732.1"/>
    <property type="molecule type" value="Genomic_DNA"/>
</dbReference>
<dbReference type="AlphaFoldDB" id="A0A392SWA0"/>
<evidence type="ECO:0000313" key="1">
    <source>
        <dbReference type="EMBL" id="MCI52732.1"/>
    </source>
</evidence>
<dbReference type="Proteomes" id="UP000265520">
    <property type="component" value="Unassembled WGS sequence"/>
</dbReference>
<keyword evidence="2" id="KW-1185">Reference proteome</keyword>
<organism evidence="1 2">
    <name type="scientific">Trifolium medium</name>
    <dbReference type="NCBI Taxonomy" id="97028"/>
    <lineage>
        <taxon>Eukaryota</taxon>
        <taxon>Viridiplantae</taxon>
        <taxon>Streptophyta</taxon>
        <taxon>Embryophyta</taxon>
        <taxon>Tracheophyta</taxon>
        <taxon>Spermatophyta</taxon>
        <taxon>Magnoliopsida</taxon>
        <taxon>eudicotyledons</taxon>
        <taxon>Gunneridae</taxon>
        <taxon>Pentapetalae</taxon>
        <taxon>rosids</taxon>
        <taxon>fabids</taxon>
        <taxon>Fabales</taxon>
        <taxon>Fabaceae</taxon>
        <taxon>Papilionoideae</taxon>
        <taxon>50 kb inversion clade</taxon>
        <taxon>NPAAA clade</taxon>
        <taxon>Hologalegina</taxon>
        <taxon>IRL clade</taxon>
        <taxon>Trifolieae</taxon>
        <taxon>Trifolium</taxon>
    </lineage>
</organism>
<name>A0A392SWA0_9FABA</name>
<protein>
    <submittedName>
        <fullName evidence="1">Uncharacterized protein</fullName>
    </submittedName>
</protein>
<evidence type="ECO:0000313" key="2">
    <source>
        <dbReference type="Proteomes" id="UP000265520"/>
    </source>
</evidence>
<feature type="non-terminal residue" evidence="1">
    <location>
        <position position="1"/>
    </location>
</feature>
<proteinExistence type="predicted"/>
<accession>A0A392SWA0</accession>
<comment type="caution">
    <text evidence="1">The sequence shown here is derived from an EMBL/GenBank/DDBJ whole genome shotgun (WGS) entry which is preliminary data.</text>
</comment>